<evidence type="ECO:0000256" key="2">
    <source>
        <dbReference type="ARBA" id="ARBA00023125"/>
    </source>
</evidence>
<dbReference type="OrthoDB" id="4480133at2"/>
<gene>
    <name evidence="6" type="ORF">SAMN04488029_3035</name>
</gene>
<dbReference type="Pfam" id="PF02311">
    <property type="entry name" value="AraC_binding"/>
    <property type="match status" value="1"/>
</dbReference>
<dbReference type="PROSITE" id="PS01124">
    <property type="entry name" value="HTH_ARAC_FAMILY_2"/>
    <property type="match status" value="1"/>
</dbReference>
<reference evidence="6 7" key="1">
    <citation type="submission" date="2017-04" db="EMBL/GenBank/DDBJ databases">
        <authorList>
            <person name="Afonso C.L."/>
            <person name="Miller P.J."/>
            <person name="Scott M.A."/>
            <person name="Spackman E."/>
            <person name="Goraichik I."/>
            <person name="Dimitrov K.M."/>
            <person name="Suarez D.L."/>
            <person name="Swayne D.E."/>
        </authorList>
    </citation>
    <scope>NUCLEOTIDE SEQUENCE [LARGE SCALE GENOMIC DNA]</scope>
    <source>
        <strain evidence="6 7">DSM 26133</strain>
    </source>
</reference>
<dbReference type="PANTHER" id="PTHR46796:SF2">
    <property type="entry name" value="TRANSCRIPTIONAL REGULATORY PROTEIN"/>
    <property type="match status" value="1"/>
</dbReference>
<feature type="domain" description="HTH araC/xylS-type" evidence="5">
    <location>
        <begin position="169"/>
        <end position="265"/>
    </location>
</feature>
<evidence type="ECO:0000313" key="6">
    <source>
        <dbReference type="EMBL" id="SMD36716.1"/>
    </source>
</evidence>
<dbReference type="GO" id="GO:0043565">
    <property type="term" value="F:sequence-specific DNA binding"/>
    <property type="evidence" value="ECO:0007669"/>
    <property type="project" value="InterPro"/>
</dbReference>
<dbReference type="PANTHER" id="PTHR46796">
    <property type="entry name" value="HTH-TYPE TRANSCRIPTIONAL ACTIVATOR RHAS-RELATED"/>
    <property type="match status" value="1"/>
</dbReference>
<protein>
    <submittedName>
        <fullName evidence="6">AraC-type DNA-binding protein</fullName>
    </submittedName>
</protein>
<dbReference type="InterPro" id="IPR018062">
    <property type="entry name" value="HTH_AraC-typ_CS"/>
</dbReference>
<dbReference type="PROSITE" id="PS00041">
    <property type="entry name" value="HTH_ARAC_FAMILY_1"/>
    <property type="match status" value="1"/>
</dbReference>
<evidence type="ECO:0000256" key="4">
    <source>
        <dbReference type="ARBA" id="ARBA00023163"/>
    </source>
</evidence>
<dbReference type="InterPro" id="IPR003313">
    <property type="entry name" value="AraC-bd"/>
</dbReference>
<keyword evidence="7" id="KW-1185">Reference proteome</keyword>
<dbReference type="InterPro" id="IPR018060">
    <property type="entry name" value="HTH_AraC"/>
</dbReference>
<dbReference type="STRING" id="692418.SAMN04488029_3035"/>
<dbReference type="Gene3D" id="1.10.10.60">
    <property type="entry name" value="Homeodomain-like"/>
    <property type="match status" value="2"/>
</dbReference>
<accession>A0A1W2GKC6</accession>
<dbReference type="SUPFAM" id="SSF46689">
    <property type="entry name" value="Homeodomain-like"/>
    <property type="match status" value="2"/>
</dbReference>
<evidence type="ECO:0000313" key="7">
    <source>
        <dbReference type="Proteomes" id="UP000192472"/>
    </source>
</evidence>
<keyword evidence="3" id="KW-0010">Activator</keyword>
<keyword evidence="2 6" id="KW-0238">DNA-binding</keyword>
<dbReference type="SMART" id="SM00342">
    <property type="entry name" value="HTH_ARAC"/>
    <property type="match status" value="1"/>
</dbReference>
<evidence type="ECO:0000256" key="3">
    <source>
        <dbReference type="ARBA" id="ARBA00023159"/>
    </source>
</evidence>
<dbReference type="Proteomes" id="UP000192472">
    <property type="component" value="Unassembled WGS sequence"/>
</dbReference>
<dbReference type="GO" id="GO:0003700">
    <property type="term" value="F:DNA-binding transcription factor activity"/>
    <property type="evidence" value="ECO:0007669"/>
    <property type="project" value="InterPro"/>
</dbReference>
<dbReference type="EMBL" id="FWYF01000003">
    <property type="protein sequence ID" value="SMD36716.1"/>
    <property type="molecule type" value="Genomic_DNA"/>
</dbReference>
<evidence type="ECO:0000256" key="1">
    <source>
        <dbReference type="ARBA" id="ARBA00023015"/>
    </source>
</evidence>
<dbReference type="AlphaFoldDB" id="A0A1W2GKC6"/>
<keyword evidence="4" id="KW-0804">Transcription</keyword>
<evidence type="ECO:0000259" key="5">
    <source>
        <dbReference type="PROSITE" id="PS01124"/>
    </source>
</evidence>
<dbReference type="InterPro" id="IPR009057">
    <property type="entry name" value="Homeodomain-like_sf"/>
</dbReference>
<dbReference type="RefSeq" id="WP_084373677.1">
    <property type="nucleotide sequence ID" value="NZ_FWYF01000003.1"/>
</dbReference>
<name>A0A1W2GKC6_REIFA</name>
<dbReference type="InterPro" id="IPR037923">
    <property type="entry name" value="HTH-like"/>
</dbReference>
<keyword evidence="1" id="KW-0805">Transcription regulation</keyword>
<proteinExistence type="predicted"/>
<dbReference type="Pfam" id="PF12833">
    <property type="entry name" value="HTH_18"/>
    <property type="match status" value="1"/>
</dbReference>
<organism evidence="6 7">
    <name type="scientific">Reichenbachiella faecimaris</name>
    <dbReference type="NCBI Taxonomy" id="692418"/>
    <lineage>
        <taxon>Bacteria</taxon>
        <taxon>Pseudomonadati</taxon>
        <taxon>Bacteroidota</taxon>
        <taxon>Cytophagia</taxon>
        <taxon>Cytophagales</taxon>
        <taxon>Reichenbachiellaceae</taxon>
        <taxon>Reichenbachiella</taxon>
    </lineage>
</organism>
<dbReference type="InterPro" id="IPR050204">
    <property type="entry name" value="AraC_XylS_family_regulators"/>
</dbReference>
<sequence>MAQIIHTQYFQKQLPKGVSISTTSYRDHQFPKHFHDHYTIQLIEEGVNEGFTESVKYKVGQNGLLVINPGELHAGNSLNHEYLKFHTIRLDQSFIHSFHEKNEIPRKGDFHFDIQPIYCAQITHMMNSLIASLRHNNHLRFESNLTGILITLTSNHQKSPGTQSKIPLRLAQDFLHEHYNKNLTLNQIAEVCHLSPYHFLRQFKKQFGIAPFQYLRNIRVEKAKALLPHHPISQAAHQVGFYDHSHFLKSFKKIEGVAPSKQITKQA</sequence>
<dbReference type="SUPFAM" id="SSF51215">
    <property type="entry name" value="Regulatory protein AraC"/>
    <property type="match status" value="1"/>
</dbReference>